<dbReference type="SUPFAM" id="SSF53850">
    <property type="entry name" value="Periplasmic binding protein-like II"/>
    <property type="match status" value="1"/>
</dbReference>
<dbReference type="OrthoDB" id="9769567at2"/>
<feature type="binding site" evidence="4">
    <location>
        <position position="94"/>
    </location>
    <ligand>
        <name>Fe cation</name>
        <dbReference type="ChEBI" id="CHEBI:24875"/>
    </ligand>
</feature>
<dbReference type="Pfam" id="PF13343">
    <property type="entry name" value="SBP_bac_6"/>
    <property type="match status" value="1"/>
</dbReference>
<dbReference type="RefSeq" id="WP_090761800.1">
    <property type="nucleotide sequence ID" value="NZ_FNFB01000004.1"/>
</dbReference>
<comment type="similarity">
    <text evidence="1">Belongs to the bacterial solute-binding protein 1 family.</text>
</comment>
<name>A0A1G8XTF2_9ACTN</name>
<dbReference type="CDD" id="cd13543">
    <property type="entry name" value="PBP2_Fbp"/>
    <property type="match status" value="1"/>
</dbReference>
<reference evidence="6 7" key="1">
    <citation type="submission" date="2016-10" db="EMBL/GenBank/DDBJ databases">
        <authorList>
            <person name="de Groot N.N."/>
        </authorList>
    </citation>
    <scope>NUCLEOTIDE SEQUENCE [LARGE SCALE GENOMIC DNA]</scope>
    <source>
        <strain evidence="6 7">CGMCC 4.5681</strain>
    </source>
</reference>
<dbReference type="InterPro" id="IPR026045">
    <property type="entry name" value="Ferric-bd"/>
</dbReference>
<evidence type="ECO:0000256" key="2">
    <source>
        <dbReference type="ARBA" id="ARBA00022496"/>
    </source>
</evidence>
<dbReference type="GO" id="GO:0030288">
    <property type="term" value="C:outer membrane-bounded periplasmic space"/>
    <property type="evidence" value="ECO:0007669"/>
    <property type="project" value="TreeGrafter"/>
</dbReference>
<feature type="signal peptide" evidence="5">
    <location>
        <begin position="1"/>
        <end position="28"/>
    </location>
</feature>
<keyword evidence="4" id="KW-0408">Iron</keyword>
<dbReference type="PIRSF" id="PIRSF002825">
    <property type="entry name" value="CfbpA"/>
    <property type="match status" value="1"/>
</dbReference>
<dbReference type="PROSITE" id="PS51257">
    <property type="entry name" value="PROKAR_LIPOPROTEIN"/>
    <property type="match status" value="1"/>
</dbReference>
<dbReference type="Proteomes" id="UP000198683">
    <property type="component" value="Unassembled WGS sequence"/>
</dbReference>
<keyword evidence="2" id="KW-0410">Iron transport</keyword>
<evidence type="ECO:0000313" key="7">
    <source>
        <dbReference type="Proteomes" id="UP000198683"/>
    </source>
</evidence>
<evidence type="ECO:0000313" key="6">
    <source>
        <dbReference type="EMBL" id="SDJ93736.1"/>
    </source>
</evidence>
<feature type="binding site" evidence="4">
    <location>
        <position position="230"/>
    </location>
    <ligand>
        <name>Fe cation</name>
        <dbReference type="ChEBI" id="CHEBI:24875"/>
    </ligand>
</feature>
<feature type="binding site" evidence="4">
    <location>
        <position position="46"/>
    </location>
    <ligand>
        <name>Fe cation</name>
        <dbReference type="ChEBI" id="CHEBI:24875"/>
    </ligand>
</feature>
<keyword evidence="3 5" id="KW-0732">Signal</keyword>
<dbReference type="PANTHER" id="PTHR30006:SF15">
    <property type="entry name" value="IRON-UTILIZATION PERIPLASMIC PROTEIN"/>
    <property type="match status" value="1"/>
</dbReference>
<accession>A0A1G8XTF2</accession>
<keyword evidence="7" id="KW-1185">Reference proteome</keyword>
<dbReference type="STRING" id="683260.SAMN05421874_104128"/>
<evidence type="ECO:0000256" key="1">
    <source>
        <dbReference type="ARBA" id="ARBA00008520"/>
    </source>
</evidence>
<dbReference type="Gene3D" id="3.40.190.10">
    <property type="entry name" value="Periplasmic binding protein-like II"/>
    <property type="match status" value="2"/>
</dbReference>
<evidence type="ECO:0000256" key="4">
    <source>
        <dbReference type="PIRSR" id="PIRSR002825-1"/>
    </source>
</evidence>
<sequence>MRNGGKIAALVSALALALAGCGSTADQAGTQGAAEKPTLTLYNAQHEDLMKVMVDAFTKESGIKVDIRSGEDPDMAHQILQEGSASPGDVFVTENSPAMTLVDGQGGFAKLDQATLEQVDQRYRPATGNWAGFAARSTVLAYNPKMLAAARLPASLMDLAAPEWKDKVGIAPGGADFQAIVSAVLALKGEDATAAWLKGLKENARAYQGNGAAMRAVNAGEIPAAVIYHYYWYKDRAEAGTNSKNVELHFFGKQDPGAFVGVSGAAVLKASRHPAEAQALVKFLTGEQGQRVLAQSDAMEYSISAKVPANPALKPLGELAAPDVDISSLNGPEVTELMRQAGLL</sequence>
<protein>
    <submittedName>
        <fullName evidence="6">Iron(III) transport system substrate-binding protein</fullName>
    </submittedName>
</protein>
<feature type="chain" id="PRO_5038793060" evidence="5">
    <location>
        <begin position="29"/>
        <end position="344"/>
    </location>
</feature>
<dbReference type="GO" id="GO:0046872">
    <property type="term" value="F:metal ion binding"/>
    <property type="evidence" value="ECO:0007669"/>
    <property type="project" value="UniProtKB-KW"/>
</dbReference>
<organism evidence="6 7">
    <name type="scientific">Nonomuraea maritima</name>
    <dbReference type="NCBI Taxonomy" id="683260"/>
    <lineage>
        <taxon>Bacteria</taxon>
        <taxon>Bacillati</taxon>
        <taxon>Actinomycetota</taxon>
        <taxon>Actinomycetes</taxon>
        <taxon>Streptosporangiales</taxon>
        <taxon>Streptosporangiaceae</taxon>
        <taxon>Nonomuraea</taxon>
    </lineage>
</organism>
<gene>
    <name evidence="6" type="ORF">SAMN05421874_104128</name>
</gene>
<dbReference type="GO" id="GO:0006826">
    <property type="term" value="P:iron ion transport"/>
    <property type="evidence" value="ECO:0007669"/>
    <property type="project" value="UniProtKB-KW"/>
</dbReference>
<keyword evidence="2" id="KW-0406">Ion transport</keyword>
<keyword evidence="2" id="KW-0813">Transport</keyword>
<feature type="binding site" evidence="4">
    <location>
        <position position="231"/>
    </location>
    <ligand>
        <name>Fe cation</name>
        <dbReference type="ChEBI" id="CHEBI:24875"/>
    </ligand>
</feature>
<evidence type="ECO:0000256" key="3">
    <source>
        <dbReference type="ARBA" id="ARBA00022729"/>
    </source>
</evidence>
<dbReference type="PANTHER" id="PTHR30006">
    <property type="entry name" value="THIAMINE-BINDING PERIPLASMIC PROTEIN-RELATED"/>
    <property type="match status" value="1"/>
</dbReference>
<dbReference type="EMBL" id="FNFB01000004">
    <property type="protein sequence ID" value="SDJ93736.1"/>
    <property type="molecule type" value="Genomic_DNA"/>
</dbReference>
<dbReference type="AlphaFoldDB" id="A0A1G8XTF2"/>
<keyword evidence="4" id="KW-0479">Metal-binding</keyword>
<proteinExistence type="inferred from homology"/>
<evidence type="ECO:0000256" key="5">
    <source>
        <dbReference type="SAM" id="SignalP"/>
    </source>
</evidence>